<dbReference type="RefSeq" id="WP_128354359.1">
    <property type="nucleotide sequence ID" value="NZ_CP022987.1"/>
</dbReference>
<dbReference type="NCBIfam" id="TIGR03940">
    <property type="entry name" value="PGA_PgaD"/>
    <property type="match status" value="1"/>
</dbReference>
<name>A0A410GAM8_9BURK</name>
<proteinExistence type="predicted"/>
<keyword evidence="1" id="KW-1133">Transmembrane helix</keyword>
<dbReference type="EMBL" id="CP022987">
    <property type="protein sequence ID" value="QAA93317.1"/>
    <property type="molecule type" value="Genomic_DNA"/>
</dbReference>
<reference evidence="2 3" key="1">
    <citation type="submission" date="2017-08" db="EMBL/GenBank/DDBJ databases">
        <authorList>
            <person name="Park S.-J."/>
            <person name="Kim H."/>
        </authorList>
    </citation>
    <scope>NUCLEOTIDE SEQUENCE [LARGE SCALE GENOMIC DNA]</scope>
    <source>
        <strain evidence="3">ye3</strain>
    </source>
</reference>
<dbReference type="AlphaFoldDB" id="A0A410GAM8"/>
<dbReference type="KEGG" id="pus:CKA81_05300"/>
<dbReference type="Pfam" id="PF13994">
    <property type="entry name" value="PgaD"/>
    <property type="match status" value="1"/>
</dbReference>
<keyword evidence="3" id="KW-1185">Reference proteome</keyword>
<feature type="transmembrane region" description="Helical" evidence="1">
    <location>
        <begin position="60"/>
        <end position="80"/>
    </location>
</feature>
<keyword evidence="1" id="KW-0472">Membrane</keyword>
<evidence type="ECO:0000313" key="3">
    <source>
        <dbReference type="Proteomes" id="UP000283474"/>
    </source>
</evidence>
<protein>
    <submittedName>
        <fullName evidence="2">Poly-beta-1,6-N-acetyl-D-glucosamine biosynthesis protein PgaD</fullName>
    </submittedName>
</protein>
<organism evidence="2 3">
    <name type="scientific">Pollutimonas thiosulfatoxidans</name>
    <dbReference type="NCBI Taxonomy" id="2028345"/>
    <lineage>
        <taxon>Bacteria</taxon>
        <taxon>Pseudomonadati</taxon>
        <taxon>Pseudomonadota</taxon>
        <taxon>Betaproteobacteria</taxon>
        <taxon>Burkholderiales</taxon>
        <taxon>Alcaligenaceae</taxon>
        <taxon>Pollutimonas</taxon>
    </lineage>
</organism>
<dbReference type="OrthoDB" id="1685258at2"/>
<sequence>MIIQTQRTPGVFALDVVLTAFGWAGFFYLFTRGVLSLLHTLPFRPQVPLLEVFLPTLSTLALYLLVAAFNALLVVLWARYNRIASTSDRAQALPHTEADDDVLAAHFHVSCNQLHEIQDSRVTVIYHSEDGDIAHLETDQLRMQPAGNSPVFETARVA</sequence>
<dbReference type="GO" id="GO:0043709">
    <property type="term" value="P:cell adhesion involved in single-species biofilm formation"/>
    <property type="evidence" value="ECO:0007669"/>
    <property type="project" value="InterPro"/>
</dbReference>
<keyword evidence="1" id="KW-0812">Transmembrane</keyword>
<dbReference type="Proteomes" id="UP000283474">
    <property type="component" value="Chromosome"/>
</dbReference>
<accession>A0A410GAM8</accession>
<dbReference type="InterPro" id="IPR023829">
    <property type="entry name" value="PGA_PgaD"/>
</dbReference>
<evidence type="ECO:0000256" key="1">
    <source>
        <dbReference type="SAM" id="Phobius"/>
    </source>
</evidence>
<feature type="transmembrane region" description="Helical" evidence="1">
    <location>
        <begin position="12"/>
        <end position="30"/>
    </location>
</feature>
<evidence type="ECO:0000313" key="2">
    <source>
        <dbReference type="EMBL" id="QAA93317.1"/>
    </source>
</evidence>
<gene>
    <name evidence="2" type="primary">pgaD</name>
    <name evidence="2" type="ORF">CKA81_05300</name>
</gene>